<feature type="region of interest" description="Disordered" evidence="1">
    <location>
        <begin position="48"/>
        <end position="156"/>
    </location>
</feature>
<feature type="compositionally biased region" description="Basic and acidic residues" evidence="1">
    <location>
        <begin position="127"/>
        <end position="150"/>
    </location>
</feature>
<evidence type="ECO:0000313" key="4">
    <source>
        <dbReference type="EMBL" id="MBB3196080.1"/>
    </source>
</evidence>
<feature type="domain" description="SPOR" evidence="3">
    <location>
        <begin position="153"/>
        <end position="233"/>
    </location>
</feature>
<keyword evidence="2" id="KW-0812">Transmembrane</keyword>
<keyword evidence="2" id="KW-1133">Transmembrane helix</keyword>
<keyword evidence="2" id="KW-0472">Membrane</keyword>
<dbReference type="RefSeq" id="WP_088453327.1">
    <property type="nucleotide sequence ID" value="NZ_JACHXO010000006.1"/>
</dbReference>
<keyword evidence="4" id="KW-0132">Cell division</keyword>
<dbReference type="Proteomes" id="UP000574369">
    <property type="component" value="Unassembled WGS sequence"/>
</dbReference>
<dbReference type="InterPro" id="IPR052521">
    <property type="entry name" value="Cell_div_SPOR-domain"/>
</dbReference>
<dbReference type="GO" id="GO:0051301">
    <property type="term" value="P:cell division"/>
    <property type="evidence" value="ECO:0007669"/>
    <property type="project" value="UniProtKB-KW"/>
</dbReference>
<evidence type="ECO:0000259" key="3">
    <source>
        <dbReference type="PROSITE" id="PS51724"/>
    </source>
</evidence>
<dbReference type="PROSITE" id="PS51724">
    <property type="entry name" value="SPOR"/>
    <property type="match status" value="1"/>
</dbReference>
<keyword evidence="5" id="KW-1185">Reference proteome</keyword>
<feature type="transmembrane region" description="Helical" evidence="2">
    <location>
        <begin position="12"/>
        <end position="32"/>
    </location>
</feature>
<evidence type="ECO:0000256" key="1">
    <source>
        <dbReference type="SAM" id="MobiDB-lite"/>
    </source>
</evidence>
<dbReference type="InterPro" id="IPR007730">
    <property type="entry name" value="SPOR-like_dom"/>
</dbReference>
<name>A0ABR6GVE8_9BURK</name>
<sequence length="233" mass="24229">MSKEKQRGGFAMGLIVGLLLGLGIALGVALYVTKAPVPFINKLPQRTAEQDAQEAERNRNWDPNAPLAGRAGAKAASGVVTPGPAPAVVPATPTTPATQAPAQAQTQTPPTVGSNGAIVPPAVEGRPVAKADPRPAGDKAADKPADKPADKASGSANGYFVQAGAFTRMEDAEQQRAKLAIQGFSAKVMEREQSGRTVYRVRMGPFDSRDEAESQQKKLEGAGIEANLVAVQR</sequence>
<feature type="compositionally biased region" description="Low complexity" evidence="1">
    <location>
        <begin position="65"/>
        <end position="113"/>
    </location>
</feature>
<dbReference type="EMBL" id="JACHXO010000006">
    <property type="protein sequence ID" value="MBB3196080.1"/>
    <property type="molecule type" value="Genomic_DNA"/>
</dbReference>
<keyword evidence="4" id="KW-0131">Cell cycle</keyword>
<dbReference type="SUPFAM" id="SSF110997">
    <property type="entry name" value="Sporulation related repeat"/>
    <property type="match status" value="1"/>
</dbReference>
<reference evidence="4 5" key="1">
    <citation type="submission" date="2020-08" db="EMBL/GenBank/DDBJ databases">
        <title>Genomic Encyclopedia of Type Strains, Phase III (KMG-III): the genomes of soil and plant-associated and newly described type strains.</title>
        <authorList>
            <person name="Whitman W."/>
        </authorList>
    </citation>
    <scope>NUCLEOTIDE SEQUENCE [LARGE SCALE GENOMIC DNA]</scope>
    <source>
        <strain evidence="4 5">CECT 7247</strain>
    </source>
</reference>
<gene>
    <name evidence="4" type="ORF">FHS28_003490</name>
</gene>
<dbReference type="Pfam" id="PF05036">
    <property type="entry name" value="SPOR"/>
    <property type="match status" value="1"/>
</dbReference>
<comment type="caution">
    <text evidence="4">The sequence shown here is derived from an EMBL/GenBank/DDBJ whole genome shotgun (WGS) entry which is preliminary data.</text>
</comment>
<dbReference type="Gene3D" id="3.30.70.1070">
    <property type="entry name" value="Sporulation related repeat"/>
    <property type="match status" value="1"/>
</dbReference>
<proteinExistence type="predicted"/>
<dbReference type="PANTHER" id="PTHR38687:SF1">
    <property type="entry name" value="CELL DIVISION PROTEIN DEDD"/>
    <property type="match status" value="1"/>
</dbReference>
<evidence type="ECO:0000256" key="2">
    <source>
        <dbReference type="SAM" id="Phobius"/>
    </source>
</evidence>
<evidence type="ECO:0000313" key="5">
    <source>
        <dbReference type="Proteomes" id="UP000574369"/>
    </source>
</evidence>
<accession>A0ABR6GVE8</accession>
<dbReference type="PANTHER" id="PTHR38687">
    <property type="entry name" value="CELL DIVISION PROTEIN DEDD-RELATED"/>
    <property type="match status" value="1"/>
</dbReference>
<protein>
    <submittedName>
        <fullName evidence="4">Cell division protein FtsN</fullName>
    </submittedName>
</protein>
<organism evidence="4 5">
    <name type="scientific">Roseateles terrae</name>
    <dbReference type="NCBI Taxonomy" id="431060"/>
    <lineage>
        <taxon>Bacteria</taxon>
        <taxon>Pseudomonadati</taxon>
        <taxon>Pseudomonadota</taxon>
        <taxon>Betaproteobacteria</taxon>
        <taxon>Burkholderiales</taxon>
        <taxon>Sphaerotilaceae</taxon>
        <taxon>Roseateles</taxon>
    </lineage>
</organism>
<dbReference type="InterPro" id="IPR036680">
    <property type="entry name" value="SPOR-like_sf"/>
</dbReference>